<evidence type="ECO:0000256" key="1">
    <source>
        <dbReference type="PROSITE-ProRule" id="PRU00339"/>
    </source>
</evidence>
<dbReference type="InterPro" id="IPR036388">
    <property type="entry name" value="WH-like_DNA-bd_sf"/>
</dbReference>
<sequence length="638" mass="71951">MGYYNTYAMTLDVERLREVQAHFEAGRYDMVISRLTHPLPRTPDEWRMLGMSYMGSGRFAEAELPLMRSSELGDDEARVEYGNLLRLQGRFAEAIRHFEVIAPELTGELALRALRWWGTAEFQAGQMAEGLERCERAWRGYMALGDDELIGRVTQTVAQMLVNVGEMPRAQHLYQEALRLLPTHRTPIARLSALTGLANVQVLTGDFTGARATLAQGWEALTHTNALTPRAHLLGIEAELHYLTGDQGAHLQALQNLRALAETTQDFELLTWTATRLADLYSRQGEHGRALEVLLDLAPKATHPAVTMTRGVLLRRRQHHVQAADHLSRALESAGLGEQQRVRALLHLAEAQAGQGDEAGSRDTLRAALAALVSARDRMLYRPDIQELTNLVQRALLDPDLAPDMQLVLEKLAVPETGNRSEAAQTLNLRVSTLGRAEVERGGERVPLSLEGSVLTLTYLALHPGHTRRELEATIYPDRDPRTAGDYFRAVFRELRVRLGPEVLHMEGSPKQPRYRLGPDVHVQLDVTELREALEAGDLPRALALYRGPFLPGLRMESEWAEELREELRVLLTLELRERLNQAREEGDLRRALLLTNEFLRVDPYDLQVLETRVELARQVATPQELARYVVELHRMKL</sequence>
<evidence type="ECO:0008006" key="4">
    <source>
        <dbReference type="Google" id="ProtNLM"/>
    </source>
</evidence>
<dbReference type="Proteomes" id="UP001401887">
    <property type="component" value="Unassembled WGS sequence"/>
</dbReference>
<accession>A0ABP9W1Y2</accession>
<name>A0ABP9W1Y2_9DEIO</name>
<keyword evidence="1" id="KW-0802">TPR repeat</keyword>
<dbReference type="Pfam" id="PF07721">
    <property type="entry name" value="TPR_4"/>
    <property type="match status" value="2"/>
</dbReference>
<proteinExistence type="predicted"/>
<dbReference type="EMBL" id="BAABRP010000001">
    <property type="protein sequence ID" value="GAA5511367.1"/>
    <property type="molecule type" value="Genomic_DNA"/>
</dbReference>
<dbReference type="PROSITE" id="PS50005">
    <property type="entry name" value="TPR"/>
    <property type="match status" value="1"/>
</dbReference>
<dbReference type="Gene3D" id="1.25.40.10">
    <property type="entry name" value="Tetratricopeptide repeat domain"/>
    <property type="match status" value="4"/>
</dbReference>
<keyword evidence="3" id="KW-1185">Reference proteome</keyword>
<comment type="caution">
    <text evidence="2">The sequence shown here is derived from an EMBL/GenBank/DDBJ whole genome shotgun (WGS) entry which is preliminary data.</text>
</comment>
<dbReference type="Gene3D" id="1.10.10.10">
    <property type="entry name" value="Winged helix-like DNA-binding domain superfamily/Winged helix DNA-binding domain"/>
    <property type="match status" value="1"/>
</dbReference>
<reference evidence="2 3" key="1">
    <citation type="submission" date="2024-02" db="EMBL/GenBank/DDBJ databases">
        <title>Deinococcus carri NBRC 110142.</title>
        <authorList>
            <person name="Ichikawa N."/>
            <person name="Katano-Makiyama Y."/>
            <person name="Hidaka K."/>
        </authorList>
    </citation>
    <scope>NUCLEOTIDE SEQUENCE [LARGE SCALE GENOMIC DNA]</scope>
    <source>
        <strain evidence="2 3">NBRC 110142</strain>
    </source>
</reference>
<gene>
    <name evidence="2" type="ORF">Dcar01_00074</name>
</gene>
<feature type="repeat" description="TPR" evidence="1">
    <location>
        <begin position="151"/>
        <end position="184"/>
    </location>
</feature>
<protein>
    <recommendedName>
        <fullName evidence="4">SARP family transcriptional regulator</fullName>
    </recommendedName>
</protein>
<dbReference type="InterPro" id="IPR019734">
    <property type="entry name" value="TPR_rpt"/>
</dbReference>
<dbReference type="PANTHER" id="PTHR35807">
    <property type="entry name" value="TRANSCRIPTIONAL REGULATOR REDD-RELATED"/>
    <property type="match status" value="1"/>
</dbReference>
<organism evidence="2 3">
    <name type="scientific">Deinococcus carri</name>
    <dbReference type="NCBI Taxonomy" id="1211323"/>
    <lineage>
        <taxon>Bacteria</taxon>
        <taxon>Thermotogati</taxon>
        <taxon>Deinococcota</taxon>
        <taxon>Deinococci</taxon>
        <taxon>Deinococcales</taxon>
        <taxon>Deinococcaceae</taxon>
        <taxon>Deinococcus</taxon>
    </lineage>
</organism>
<dbReference type="InterPro" id="IPR011990">
    <property type="entry name" value="TPR-like_helical_dom_sf"/>
</dbReference>
<evidence type="ECO:0000313" key="3">
    <source>
        <dbReference type="Proteomes" id="UP001401887"/>
    </source>
</evidence>
<evidence type="ECO:0000313" key="2">
    <source>
        <dbReference type="EMBL" id="GAA5511367.1"/>
    </source>
</evidence>
<dbReference type="InterPro" id="IPR011717">
    <property type="entry name" value="TPR-4"/>
</dbReference>
<dbReference type="InterPro" id="IPR051677">
    <property type="entry name" value="AfsR-DnrI-RedD_regulator"/>
</dbReference>
<dbReference type="SUPFAM" id="SSF48452">
    <property type="entry name" value="TPR-like"/>
    <property type="match status" value="2"/>
</dbReference>